<dbReference type="GO" id="GO:0005737">
    <property type="term" value="C:cytoplasm"/>
    <property type="evidence" value="ECO:0007669"/>
    <property type="project" value="UniProtKB-SubCell"/>
</dbReference>
<comment type="cofactor">
    <cofactor evidence="19">
        <name>Co(2+)</name>
        <dbReference type="ChEBI" id="CHEBI:48828"/>
    </cofactor>
    <cofactor evidence="19">
        <name>Zn(2+)</name>
        <dbReference type="ChEBI" id="CHEBI:29105"/>
    </cofactor>
    <text evidence="19">Binds 1 divalent metal cation per subunit. Can use either Co(2+) or Zn(2+).</text>
</comment>
<name>A0A8S8XB47_9PROT</name>
<dbReference type="EMBL" id="BOPV01000001">
    <property type="protein sequence ID" value="GIL38849.1"/>
    <property type="molecule type" value="Genomic_DNA"/>
</dbReference>
<dbReference type="Gene3D" id="3.40.50.1970">
    <property type="match status" value="1"/>
</dbReference>
<evidence type="ECO:0000256" key="5">
    <source>
        <dbReference type="ARBA" id="ARBA00004496"/>
    </source>
</evidence>
<dbReference type="Gene3D" id="1.20.1090.10">
    <property type="entry name" value="Dehydroquinate synthase-like - alpha domain"/>
    <property type="match status" value="1"/>
</dbReference>
<keyword evidence="17 19" id="KW-0456">Lyase</keyword>
<dbReference type="SUPFAM" id="SSF56796">
    <property type="entry name" value="Dehydroquinate synthase-like"/>
    <property type="match status" value="1"/>
</dbReference>
<keyword evidence="16 19" id="KW-0057">Aromatic amino acid biosynthesis</keyword>
<dbReference type="GO" id="GO:0009073">
    <property type="term" value="P:aromatic amino acid family biosynthetic process"/>
    <property type="evidence" value="ECO:0007669"/>
    <property type="project" value="UniProtKB-KW"/>
</dbReference>
<evidence type="ECO:0000256" key="15">
    <source>
        <dbReference type="ARBA" id="ARBA00023027"/>
    </source>
</evidence>
<keyword evidence="10 19" id="KW-0963">Cytoplasm</keyword>
<evidence type="ECO:0000256" key="2">
    <source>
        <dbReference type="ARBA" id="ARBA00001911"/>
    </source>
</evidence>
<dbReference type="InterPro" id="IPR016037">
    <property type="entry name" value="DHQ_synth_AroB"/>
</dbReference>
<dbReference type="InterPro" id="IPR050071">
    <property type="entry name" value="Dehydroquinate_synthase"/>
</dbReference>
<feature type="binding site" evidence="19">
    <location>
        <position position="185"/>
    </location>
    <ligand>
        <name>Zn(2+)</name>
        <dbReference type="ChEBI" id="CHEBI:29105"/>
    </ligand>
</feature>
<evidence type="ECO:0000256" key="14">
    <source>
        <dbReference type="ARBA" id="ARBA00022833"/>
    </source>
</evidence>
<keyword evidence="13 19" id="KW-0547">Nucleotide-binding</keyword>
<dbReference type="InterPro" id="IPR056179">
    <property type="entry name" value="DHQS_C"/>
</dbReference>
<evidence type="ECO:0000259" key="20">
    <source>
        <dbReference type="Pfam" id="PF01761"/>
    </source>
</evidence>
<comment type="subcellular location">
    <subcellularLocation>
        <location evidence="5 19">Cytoplasm</location>
    </subcellularLocation>
</comment>
<proteinExistence type="inferred from homology"/>
<sequence length="366" mass="38162">MTDVTIALDGRSYDVAIGRGLLEEAGARIAALKPKGVLHVATDATVADLHLQALLASCEAAGLRAVPHILPPGEASKSWSFYEDLSERILAAGVERGSMIVALGGGVIGDLAGFVAATMLRGIDFVQIPTTLLAQVDSSVGGKVAIDTKAGKNLVGAFWQPRLVLADLGVLDSLPLRELRAGWAEIAKYGLIDDPAFFAWCEANGKAALAGDDALRAQAVAHSVRAKARVVAADERESSGVRALLNLGHTFGHALESALGFDGQLLHGEAVAIGCCMAFDLSVRLGLAPLEDAQRVRAHFANVGLPTEPPAGVGDADALLALMQTDKKVADGRIVFVLTRGIGRAFVARDVSPDDVRAMLGDTLKK</sequence>
<evidence type="ECO:0000256" key="1">
    <source>
        <dbReference type="ARBA" id="ARBA00001393"/>
    </source>
</evidence>
<comment type="function">
    <text evidence="4 19">Catalyzes the conversion of 3-deoxy-D-arabino-heptulosonate 7-phosphate (DAHP) to dehydroquinate (DHQ).</text>
</comment>
<comment type="caution">
    <text evidence="22">The sequence shown here is derived from an EMBL/GenBank/DDBJ whole genome shotgun (WGS) entry which is preliminary data.</text>
</comment>
<keyword evidence="12 19" id="KW-0479">Metal-binding</keyword>
<evidence type="ECO:0000259" key="21">
    <source>
        <dbReference type="Pfam" id="PF24621"/>
    </source>
</evidence>
<evidence type="ECO:0000256" key="9">
    <source>
        <dbReference type="ARBA" id="ARBA00017684"/>
    </source>
</evidence>
<dbReference type="PANTHER" id="PTHR43622">
    <property type="entry name" value="3-DEHYDROQUINATE SYNTHASE"/>
    <property type="match status" value="1"/>
</dbReference>
<dbReference type="EC" id="4.2.3.4" evidence="8 19"/>
<feature type="domain" description="3-dehydroquinate synthase N-terminal" evidence="20">
    <location>
        <begin position="69"/>
        <end position="180"/>
    </location>
</feature>
<evidence type="ECO:0000256" key="16">
    <source>
        <dbReference type="ARBA" id="ARBA00023141"/>
    </source>
</evidence>
<feature type="binding site" evidence="19">
    <location>
        <begin position="106"/>
        <end position="110"/>
    </location>
    <ligand>
        <name>NAD(+)</name>
        <dbReference type="ChEBI" id="CHEBI:57540"/>
    </ligand>
</feature>
<evidence type="ECO:0000256" key="11">
    <source>
        <dbReference type="ARBA" id="ARBA00022605"/>
    </source>
</evidence>
<feature type="domain" description="3-dehydroquinate synthase C-terminal" evidence="21">
    <location>
        <begin position="182"/>
        <end position="329"/>
    </location>
</feature>
<feature type="binding site" evidence="19">
    <location>
        <position position="152"/>
    </location>
    <ligand>
        <name>NAD(+)</name>
        <dbReference type="ChEBI" id="CHEBI:57540"/>
    </ligand>
</feature>
<dbReference type="Proteomes" id="UP000681075">
    <property type="component" value="Unassembled WGS sequence"/>
</dbReference>
<dbReference type="NCBIfam" id="TIGR01357">
    <property type="entry name" value="aroB"/>
    <property type="match status" value="1"/>
</dbReference>
<accession>A0A8S8XB47</accession>
<evidence type="ECO:0000256" key="13">
    <source>
        <dbReference type="ARBA" id="ARBA00022741"/>
    </source>
</evidence>
<evidence type="ECO:0000256" key="10">
    <source>
        <dbReference type="ARBA" id="ARBA00022490"/>
    </source>
</evidence>
<evidence type="ECO:0000256" key="6">
    <source>
        <dbReference type="ARBA" id="ARBA00004661"/>
    </source>
</evidence>
<dbReference type="PIRSF" id="PIRSF001455">
    <property type="entry name" value="DHQ_synth"/>
    <property type="match status" value="1"/>
</dbReference>
<dbReference type="Pfam" id="PF01761">
    <property type="entry name" value="DHQ_synthase"/>
    <property type="match status" value="1"/>
</dbReference>
<reference evidence="22" key="1">
    <citation type="submission" date="2021-02" db="EMBL/GenBank/DDBJ databases">
        <title>Genome sequence of Rhodospirillales sp. strain TMPK1 isolated from soil.</title>
        <authorList>
            <person name="Nakai R."/>
            <person name="Kusada H."/>
            <person name="Tamaki H."/>
        </authorList>
    </citation>
    <scope>NUCLEOTIDE SEQUENCE</scope>
    <source>
        <strain evidence="22">TMPK1</strain>
    </source>
</reference>
<dbReference type="RefSeq" id="WP_420241909.1">
    <property type="nucleotide sequence ID" value="NZ_BOPV01000001.1"/>
</dbReference>
<evidence type="ECO:0000256" key="17">
    <source>
        <dbReference type="ARBA" id="ARBA00023239"/>
    </source>
</evidence>
<keyword evidence="18 19" id="KW-0170">Cobalt</keyword>
<evidence type="ECO:0000256" key="12">
    <source>
        <dbReference type="ARBA" id="ARBA00022723"/>
    </source>
</evidence>
<dbReference type="PANTHER" id="PTHR43622:SF7">
    <property type="entry name" value="3-DEHYDROQUINATE SYNTHASE, CHLOROPLASTIC"/>
    <property type="match status" value="1"/>
</dbReference>
<dbReference type="HAMAP" id="MF_00110">
    <property type="entry name" value="DHQ_synthase"/>
    <property type="match status" value="1"/>
</dbReference>
<feature type="binding site" evidence="19">
    <location>
        <position position="249"/>
    </location>
    <ligand>
        <name>Zn(2+)</name>
        <dbReference type="ChEBI" id="CHEBI:29105"/>
    </ligand>
</feature>
<organism evidence="22 23">
    <name type="scientific">Roseiterribacter gracilis</name>
    <dbReference type="NCBI Taxonomy" id="2812848"/>
    <lineage>
        <taxon>Bacteria</taxon>
        <taxon>Pseudomonadati</taxon>
        <taxon>Pseudomonadota</taxon>
        <taxon>Alphaproteobacteria</taxon>
        <taxon>Rhodospirillales</taxon>
        <taxon>Roseiterribacteraceae</taxon>
        <taxon>Roseiterribacter</taxon>
    </lineage>
</organism>
<dbReference type="CDD" id="cd08195">
    <property type="entry name" value="DHQS"/>
    <property type="match status" value="1"/>
</dbReference>
<evidence type="ECO:0000313" key="23">
    <source>
        <dbReference type="Proteomes" id="UP000681075"/>
    </source>
</evidence>
<comment type="similarity">
    <text evidence="7 19">Belongs to the sugar phosphate cyclases superfamily. Dehydroquinate synthase family.</text>
</comment>
<dbReference type="InterPro" id="IPR030960">
    <property type="entry name" value="DHQS/DOIS_N"/>
</dbReference>
<feature type="binding site" evidence="19">
    <location>
        <position position="143"/>
    </location>
    <ligand>
        <name>NAD(+)</name>
        <dbReference type="ChEBI" id="CHEBI:57540"/>
    </ligand>
</feature>
<dbReference type="GO" id="GO:0009423">
    <property type="term" value="P:chorismate biosynthetic process"/>
    <property type="evidence" value="ECO:0007669"/>
    <property type="project" value="UniProtKB-UniRule"/>
</dbReference>
<dbReference type="AlphaFoldDB" id="A0A8S8XB47"/>
<gene>
    <name evidence="19 22" type="primary">aroB</name>
    <name evidence="22" type="ORF">TMPK1_10860</name>
</gene>
<dbReference type="InterPro" id="IPR030963">
    <property type="entry name" value="DHQ_synth_fam"/>
</dbReference>
<comment type="caution">
    <text evidence="19">Lacks conserved residue(s) required for the propagation of feature annotation.</text>
</comment>
<comment type="pathway">
    <text evidence="6 19">Metabolic intermediate biosynthesis; chorismate biosynthesis; chorismate from D-erythrose 4-phosphate and phosphoenolpyruvate: step 2/7.</text>
</comment>
<evidence type="ECO:0000256" key="7">
    <source>
        <dbReference type="ARBA" id="ARBA00005412"/>
    </source>
</evidence>
<keyword evidence="23" id="KW-1185">Reference proteome</keyword>
<feature type="binding site" evidence="19">
    <location>
        <position position="267"/>
    </location>
    <ligand>
        <name>Zn(2+)</name>
        <dbReference type="ChEBI" id="CHEBI:29105"/>
    </ligand>
</feature>
<evidence type="ECO:0000313" key="22">
    <source>
        <dbReference type="EMBL" id="GIL38849.1"/>
    </source>
</evidence>
<evidence type="ECO:0000256" key="4">
    <source>
        <dbReference type="ARBA" id="ARBA00003485"/>
    </source>
</evidence>
<comment type="cofactor">
    <cofactor evidence="3">
        <name>Zn(2+)</name>
        <dbReference type="ChEBI" id="CHEBI:29105"/>
    </cofactor>
</comment>
<evidence type="ECO:0000256" key="8">
    <source>
        <dbReference type="ARBA" id="ARBA00013031"/>
    </source>
</evidence>
<comment type="cofactor">
    <cofactor evidence="2 19">
        <name>NAD(+)</name>
        <dbReference type="ChEBI" id="CHEBI:57540"/>
    </cofactor>
</comment>
<keyword evidence="11 19" id="KW-0028">Amino-acid biosynthesis</keyword>
<comment type="catalytic activity">
    <reaction evidence="1 19">
        <text>7-phospho-2-dehydro-3-deoxy-D-arabino-heptonate = 3-dehydroquinate + phosphate</text>
        <dbReference type="Rhea" id="RHEA:21968"/>
        <dbReference type="ChEBI" id="CHEBI:32364"/>
        <dbReference type="ChEBI" id="CHEBI:43474"/>
        <dbReference type="ChEBI" id="CHEBI:58394"/>
        <dbReference type="EC" id="4.2.3.4"/>
    </reaction>
</comment>
<dbReference type="FunFam" id="3.40.50.1970:FF:000007">
    <property type="entry name" value="Pentafunctional AROM polypeptide"/>
    <property type="match status" value="1"/>
</dbReference>
<keyword evidence="14 19" id="KW-0862">Zinc</keyword>
<evidence type="ECO:0000256" key="18">
    <source>
        <dbReference type="ARBA" id="ARBA00023285"/>
    </source>
</evidence>
<dbReference type="GO" id="GO:0008652">
    <property type="term" value="P:amino acid biosynthetic process"/>
    <property type="evidence" value="ECO:0007669"/>
    <property type="project" value="UniProtKB-KW"/>
</dbReference>
<dbReference type="Pfam" id="PF24621">
    <property type="entry name" value="DHQS_C"/>
    <property type="match status" value="1"/>
</dbReference>
<keyword evidence="15 19" id="KW-0520">NAD</keyword>
<evidence type="ECO:0000256" key="3">
    <source>
        <dbReference type="ARBA" id="ARBA00001947"/>
    </source>
</evidence>
<protein>
    <recommendedName>
        <fullName evidence="9 19">3-dehydroquinate synthase</fullName>
        <shortName evidence="19">DHQS</shortName>
        <ecNumber evidence="8 19">4.2.3.4</ecNumber>
    </recommendedName>
</protein>
<evidence type="ECO:0000256" key="19">
    <source>
        <dbReference type="HAMAP-Rule" id="MF_00110"/>
    </source>
</evidence>
<feature type="binding site" evidence="19">
    <location>
        <begin position="130"/>
        <end position="131"/>
    </location>
    <ligand>
        <name>NAD(+)</name>
        <dbReference type="ChEBI" id="CHEBI:57540"/>
    </ligand>
</feature>
<dbReference type="GO" id="GO:0003856">
    <property type="term" value="F:3-dehydroquinate synthase activity"/>
    <property type="evidence" value="ECO:0007669"/>
    <property type="project" value="UniProtKB-UniRule"/>
</dbReference>
<dbReference type="GO" id="GO:0046872">
    <property type="term" value="F:metal ion binding"/>
    <property type="evidence" value="ECO:0007669"/>
    <property type="project" value="UniProtKB-KW"/>
</dbReference>
<dbReference type="GO" id="GO:0000166">
    <property type="term" value="F:nucleotide binding"/>
    <property type="evidence" value="ECO:0007669"/>
    <property type="project" value="UniProtKB-KW"/>
</dbReference>